<evidence type="ECO:0000256" key="3">
    <source>
        <dbReference type="ARBA" id="ARBA00022989"/>
    </source>
</evidence>
<dbReference type="GO" id="GO:0046872">
    <property type="term" value="F:metal ion binding"/>
    <property type="evidence" value="ECO:0007669"/>
    <property type="project" value="UniProtKB-KW"/>
</dbReference>
<feature type="transmembrane region" description="Helical" evidence="6">
    <location>
        <begin position="111"/>
        <end position="130"/>
    </location>
</feature>
<keyword evidence="3 6" id="KW-1133">Transmembrane helix</keyword>
<dbReference type="GO" id="GO:0016020">
    <property type="term" value="C:membrane"/>
    <property type="evidence" value="ECO:0007669"/>
    <property type="project" value="UniProtKB-SubCell"/>
</dbReference>
<feature type="transmembrane region" description="Helical" evidence="6">
    <location>
        <begin position="164"/>
        <end position="184"/>
    </location>
</feature>
<comment type="caution">
    <text evidence="7">The sequence shown here is derived from an EMBL/GenBank/DDBJ whole genome shotgun (WGS) entry which is preliminary data.</text>
</comment>
<name>A0A7C9J459_9RHOB</name>
<feature type="transmembrane region" description="Helical" evidence="6">
    <location>
        <begin position="49"/>
        <end position="74"/>
    </location>
</feature>
<evidence type="ECO:0000256" key="4">
    <source>
        <dbReference type="ARBA" id="ARBA00023136"/>
    </source>
</evidence>
<feature type="transmembrane region" description="Helical" evidence="6">
    <location>
        <begin position="20"/>
        <end position="43"/>
    </location>
</feature>
<feature type="binding site" evidence="5">
    <location>
        <position position="195"/>
    </location>
    <ligand>
        <name>Zn(2+)</name>
        <dbReference type="ChEBI" id="CHEBI:29105"/>
    </ligand>
</feature>
<dbReference type="AlphaFoldDB" id="A0A7C9J459"/>
<evidence type="ECO:0000313" key="7">
    <source>
        <dbReference type="EMBL" id="MXQ08601.1"/>
    </source>
</evidence>
<feature type="transmembrane region" description="Helical" evidence="6">
    <location>
        <begin position="137"/>
        <end position="158"/>
    </location>
</feature>
<evidence type="ECO:0000256" key="6">
    <source>
        <dbReference type="SAM" id="Phobius"/>
    </source>
</evidence>
<evidence type="ECO:0000256" key="5">
    <source>
        <dbReference type="PIRSR" id="PIRSR604254-1"/>
    </source>
</evidence>
<keyword evidence="8" id="KW-1185">Reference proteome</keyword>
<reference evidence="7 8" key="1">
    <citation type="submission" date="2019-12" db="EMBL/GenBank/DDBJ databases">
        <authorList>
            <person name="Lee S.D."/>
        </authorList>
    </citation>
    <scope>NUCLEOTIDE SEQUENCE [LARGE SCALE GENOMIC DNA]</scope>
    <source>
        <strain evidence="7 8">GH1-50</strain>
    </source>
</reference>
<proteinExistence type="predicted"/>
<evidence type="ECO:0000313" key="8">
    <source>
        <dbReference type="Proteomes" id="UP000480350"/>
    </source>
</evidence>
<dbReference type="Proteomes" id="UP000480350">
    <property type="component" value="Unassembled WGS sequence"/>
</dbReference>
<comment type="subcellular location">
    <subcellularLocation>
        <location evidence="1">Membrane</location>
        <topology evidence="1">Multi-pass membrane protein</topology>
    </subcellularLocation>
</comment>
<reference evidence="7 8" key="2">
    <citation type="submission" date="2020-03" db="EMBL/GenBank/DDBJ databases">
        <title>Kangsaoukella pontilimi gen. nov., sp. nov., a new member of the family Rhodobacteraceae isolated from a tidal mudflat.</title>
        <authorList>
            <person name="Kim I.S."/>
        </authorList>
    </citation>
    <scope>NUCLEOTIDE SEQUENCE [LARGE SCALE GENOMIC DNA]</scope>
    <source>
        <strain evidence="7 8">GH1-50</strain>
    </source>
</reference>
<feature type="transmembrane region" description="Helical" evidence="6">
    <location>
        <begin position="86"/>
        <end position="105"/>
    </location>
</feature>
<accession>A0A7C9J459</accession>
<dbReference type="Pfam" id="PF03006">
    <property type="entry name" value="HlyIII"/>
    <property type="match status" value="1"/>
</dbReference>
<sequence length="216" mass="23337">MFERLPIRLKYTRAEYISDAVVHVLGLALVTSAVPVLIVLSVLVDGRGYAVVASSIYGACFLAMILCSALYNMMPHPDWEWLLKRLDHSAIYLKIAGTFTAFALIAGDHLWLVALLWTVAAAGVGLKLFAPYGFRRIGLTLYLGMGWVGGVLGWGVFASLPVPAVALIAAGGGLYTTGVIFYVWDRLPHHMAIWHIFVLLGSLAIYAGMTVSVLAG</sequence>
<keyword evidence="5" id="KW-0479">Metal-binding</keyword>
<protein>
    <submittedName>
        <fullName evidence="7">Hly-III family protein</fullName>
    </submittedName>
</protein>
<keyword evidence="5" id="KW-0862">Zinc</keyword>
<dbReference type="EMBL" id="WUPT01000002">
    <property type="protein sequence ID" value="MXQ08601.1"/>
    <property type="molecule type" value="Genomic_DNA"/>
</dbReference>
<evidence type="ECO:0000256" key="1">
    <source>
        <dbReference type="ARBA" id="ARBA00004141"/>
    </source>
</evidence>
<gene>
    <name evidence="7" type="ORF">GQ651_12155</name>
</gene>
<dbReference type="PANTHER" id="PTHR20855:SF3">
    <property type="entry name" value="LD03007P"/>
    <property type="match status" value="1"/>
</dbReference>
<dbReference type="RefSeq" id="WP_160764514.1">
    <property type="nucleotide sequence ID" value="NZ_WUPT01000002.1"/>
</dbReference>
<dbReference type="InterPro" id="IPR004254">
    <property type="entry name" value="AdipoR/HlyIII-related"/>
</dbReference>
<dbReference type="PANTHER" id="PTHR20855">
    <property type="entry name" value="ADIPOR/PROGESTIN RECEPTOR-RELATED"/>
    <property type="match status" value="1"/>
</dbReference>
<keyword evidence="4 6" id="KW-0472">Membrane</keyword>
<organism evidence="7 8">
    <name type="scientific">Kangsaoukella pontilimi</name>
    <dbReference type="NCBI Taxonomy" id="2691042"/>
    <lineage>
        <taxon>Bacteria</taxon>
        <taxon>Pseudomonadati</taxon>
        <taxon>Pseudomonadota</taxon>
        <taxon>Alphaproteobacteria</taxon>
        <taxon>Rhodobacterales</taxon>
        <taxon>Paracoccaceae</taxon>
        <taxon>Kangsaoukella</taxon>
    </lineage>
</organism>
<evidence type="ECO:0000256" key="2">
    <source>
        <dbReference type="ARBA" id="ARBA00022692"/>
    </source>
</evidence>
<keyword evidence="2 6" id="KW-0812">Transmembrane</keyword>
<feature type="transmembrane region" description="Helical" evidence="6">
    <location>
        <begin position="196"/>
        <end position="215"/>
    </location>
</feature>